<proteinExistence type="predicted"/>
<dbReference type="Pfam" id="PF04932">
    <property type="entry name" value="Wzy_C"/>
    <property type="match status" value="1"/>
</dbReference>
<dbReference type="PANTHER" id="PTHR37422">
    <property type="entry name" value="TEICHURONIC ACID BIOSYNTHESIS PROTEIN TUAE"/>
    <property type="match status" value="1"/>
</dbReference>
<reference evidence="8" key="1">
    <citation type="submission" date="2018-06" db="EMBL/GenBank/DDBJ databases">
        <authorList>
            <person name="Zhirakovskaya E."/>
        </authorList>
    </citation>
    <scope>NUCLEOTIDE SEQUENCE</scope>
</reference>
<feature type="transmembrane region" description="Helical" evidence="6">
    <location>
        <begin position="510"/>
        <end position="528"/>
    </location>
</feature>
<feature type="transmembrane region" description="Helical" evidence="6">
    <location>
        <begin position="54"/>
        <end position="75"/>
    </location>
</feature>
<accession>A0A3B1DW60</accession>
<feature type="compositionally biased region" description="Basic and acidic residues" evidence="5">
    <location>
        <begin position="12"/>
        <end position="22"/>
    </location>
</feature>
<feature type="transmembrane region" description="Helical" evidence="6">
    <location>
        <begin position="320"/>
        <end position="338"/>
    </location>
</feature>
<organism evidence="8">
    <name type="scientific">hydrothermal vent metagenome</name>
    <dbReference type="NCBI Taxonomy" id="652676"/>
    <lineage>
        <taxon>unclassified sequences</taxon>
        <taxon>metagenomes</taxon>
        <taxon>ecological metagenomes</taxon>
    </lineage>
</organism>
<feature type="transmembrane region" description="Helical" evidence="6">
    <location>
        <begin position="157"/>
        <end position="175"/>
    </location>
</feature>
<feature type="transmembrane region" description="Helical" evidence="6">
    <location>
        <begin position="292"/>
        <end position="313"/>
    </location>
</feature>
<evidence type="ECO:0000259" key="7">
    <source>
        <dbReference type="Pfam" id="PF04932"/>
    </source>
</evidence>
<evidence type="ECO:0000256" key="5">
    <source>
        <dbReference type="SAM" id="MobiDB-lite"/>
    </source>
</evidence>
<keyword evidence="3 6" id="KW-1133">Transmembrane helix</keyword>
<feature type="transmembrane region" description="Helical" evidence="6">
    <location>
        <begin position="231"/>
        <end position="248"/>
    </location>
</feature>
<evidence type="ECO:0000256" key="3">
    <source>
        <dbReference type="ARBA" id="ARBA00022989"/>
    </source>
</evidence>
<sequence>MVKKRTLPVDNTGKRDSIRRESASSKEGLGGAAFILLLAVLIVSPWLLGGRHPFLLQFICAGVIAAVSCWLLSLLSSRQSRLFIPFAALPLLAAVLFGLVQLTPLNSYWVSKVSPVASRLWSVSEIPVTWNSADEQPLEQSTKQTLSLYPGSTKNDVSLLLLAVVVFFMASHFFASERSQTILWWALTINGAALALFGFVQQMTWNGKLYWFYKPPQVNMAFGPYVNHNHAAGYLLMCLAGGLGLLMAHRVEKQKTASVLQQTSSGSSFSIKIITLLTVGIVFGILCSLSRGGFVAMAGAGVVTLLVAAKYAGKGLKFPVQLWGVAVVAIIVLGATGLSSKVSNRLDSILQQDLSSNTRIQHWKEASQTIPDFWLAGSGLGTYRYIHRLYLTEPTEEWFYHAENQYLEAFVEGGVIGLGLMLLLIVIILGTIIFSLKKVPGLKSRPYALAALFALLSQAIHAFFDFGLYAPANMLLLAAICGAATGQACQFSEFARFPRMITFSQVRTRWVVTGVVSLLLAQCFFPMMESRAAAKLDVAYQELVSIVNN</sequence>
<feature type="transmembrane region" description="Helical" evidence="6">
    <location>
        <begin position="29"/>
        <end position="48"/>
    </location>
</feature>
<feature type="transmembrane region" description="Helical" evidence="6">
    <location>
        <begin position="415"/>
        <end position="434"/>
    </location>
</feature>
<protein>
    <recommendedName>
        <fullName evidence="7">O-antigen ligase-related domain-containing protein</fullName>
    </recommendedName>
</protein>
<gene>
    <name evidence="8" type="ORF">MNBD_PLANCTO02-1611</name>
</gene>
<dbReference type="InterPro" id="IPR051533">
    <property type="entry name" value="WaaL-like"/>
</dbReference>
<keyword evidence="2 6" id="KW-0812">Transmembrane</keyword>
<evidence type="ECO:0000256" key="1">
    <source>
        <dbReference type="ARBA" id="ARBA00004141"/>
    </source>
</evidence>
<dbReference type="GO" id="GO:0016020">
    <property type="term" value="C:membrane"/>
    <property type="evidence" value="ECO:0007669"/>
    <property type="project" value="UniProtKB-SubCell"/>
</dbReference>
<evidence type="ECO:0000256" key="2">
    <source>
        <dbReference type="ARBA" id="ARBA00022692"/>
    </source>
</evidence>
<dbReference type="EMBL" id="UOGL01000339">
    <property type="protein sequence ID" value="VAX39540.1"/>
    <property type="molecule type" value="Genomic_DNA"/>
</dbReference>
<feature type="domain" description="O-antigen ligase-related" evidence="7">
    <location>
        <begin position="277"/>
        <end position="421"/>
    </location>
</feature>
<evidence type="ECO:0000256" key="4">
    <source>
        <dbReference type="ARBA" id="ARBA00023136"/>
    </source>
</evidence>
<dbReference type="AlphaFoldDB" id="A0A3B1DW60"/>
<comment type="subcellular location">
    <subcellularLocation>
        <location evidence="1">Membrane</location>
        <topology evidence="1">Multi-pass membrane protein</topology>
    </subcellularLocation>
</comment>
<feature type="transmembrane region" description="Helical" evidence="6">
    <location>
        <begin position="82"/>
        <end position="102"/>
    </location>
</feature>
<feature type="transmembrane region" description="Helical" evidence="6">
    <location>
        <begin position="470"/>
        <end position="489"/>
    </location>
</feature>
<feature type="transmembrane region" description="Helical" evidence="6">
    <location>
        <begin position="446"/>
        <end position="464"/>
    </location>
</feature>
<feature type="non-terminal residue" evidence="8">
    <location>
        <position position="549"/>
    </location>
</feature>
<feature type="transmembrane region" description="Helical" evidence="6">
    <location>
        <begin position="182"/>
        <end position="200"/>
    </location>
</feature>
<dbReference type="PANTHER" id="PTHR37422:SF23">
    <property type="entry name" value="TEICHURONIC ACID BIOSYNTHESIS PROTEIN TUAE"/>
    <property type="match status" value="1"/>
</dbReference>
<feature type="region of interest" description="Disordered" evidence="5">
    <location>
        <begin position="1"/>
        <end position="22"/>
    </location>
</feature>
<name>A0A3B1DW60_9ZZZZ</name>
<keyword evidence="4 6" id="KW-0472">Membrane</keyword>
<evidence type="ECO:0000256" key="6">
    <source>
        <dbReference type="SAM" id="Phobius"/>
    </source>
</evidence>
<evidence type="ECO:0000313" key="8">
    <source>
        <dbReference type="EMBL" id="VAX39540.1"/>
    </source>
</evidence>
<dbReference type="InterPro" id="IPR007016">
    <property type="entry name" value="O-antigen_ligase-rel_domated"/>
</dbReference>
<feature type="transmembrane region" description="Helical" evidence="6">
    <location>
        <begin position="269"/>
        <end position="286"/>
    </location>
</feature>